<keyword evidence="3" id="KW-0342">GTP-binding</keyword>
<evidence type="ECO:0000256" key="4">
    <source>
        <dbReference type="PROSITE-ProRule" id="PRU01052"/>
    </source>
</evidence>
<feature type="compositionally biased region" description="Low complexity" evidence="5">
    <location>
        <begin position="648"/>
        <end position="666"/>
    </location>
</feature>
<dbReference type="SUPFAM" id="SSF52540">
    <property type="entry name" value="P-loop containing nucleoside triphosphate hydrolases"/>
    <property type="match status" value="1"/>
</dbReference>
<keyword evidence="2" id="KW-0378">Hydrolase</keyword>
<dbReference type="PANTHER" id="PTHR10751">
    <property type="entry name" value="GUANYLATE BINDING PROTEIN"/>
    <property type="match status" value="1"/>
</dbReference>
<evidence type="ECO:0000256" key="5">
    <source>
        <dbReference type="SAM" id="MobiDB-lite"/>
    </source>
</evidence>
<feature type="domain" description="GB1/RHD3-type G" evidence="6">
    <location>
        <begin position="56"/>
        <end position="300"/>
    </location>
</feature>
<dbReference type="Gene3D" id="1.20.1000.10">
    <property type="entry name" value="Guanylate-binding protein, C-terminal domain"/>
    <property type="match status" value="1"/>
</dbReference>
<dbReference type="SUPFAM" id="SSF48340">
    <property type="entry name" value="Interferon-induced guanylate-binding protein 1 (GBP1), C-terminal domain"/>
    <property type="match status" value="1"/>
</dbReference>
<evidence type="ECO:0000259" key="6">
    <source>
        <dbReference type="PROSITE" id="PS51715"/>
    </source>
</evidence>
<evidence type="ECO:0000256" key="1">
    <source>
        <dbReference type="ARBA" id="ARBA00022741"/>
    </source>
</evidence>
<comment type="similarity">
    <text evidence="4">Belongs to the TRAFAC class dynamin-like GTPase superfamily. GB1/RHD3 GTPase family.</text>
</comment>
<name>A0AAW1S0B3_9CHLO</name>
<gene>
    <name evidence="7" type="ORF">WJX74_008574</name>
</gene>
<accession>A0AAW1S0B3</accession>
<dbReference type="InterPro" id="IPR003191">
    <property type="entry name" value="Guanylate-bd/ATL_C"/>
</dbReference>
<dbReference type="Proteomes" id="UP001438707">
    <property type="component" value="Unassembled WGS sequence"/>
</dbReference>
<dbReference type="InterPro" id="IPR015894">
    <property type="entry name" value="Guanylate-bd_N"/>
</dbReference>
<dbReference type="GO" id="GO:0005525">
    <property type="term" value="F:GTP binding"/>
    <property type="evidence" value="ECO:0007669"/>
    <property type="project" value="UniProtKB-KW"/>
</dbReference>
<evidence type="ECO:0000256" key="2">
    <source>
        <dbReference type="ARBA" id="ARBA00022801"/>
    </source>
</evidence>
<feature type="compositionally biased region" description="Basic and acidic residues" evidence="5">
    <location>
        <begin position="615"/>
        <end position="629"/>
    </location>
</feature>
<evidence type="ECO:0000313" key="8">
    <source>
        <dbReference type="Proteomes" id="UP001438707"/>
    </source>
</evidence>
<feature type="compositionally biased region" description="Low complexity" evidence="5">
    <location>
        <begin position="678"/>
        <end position="688"/>
    </location>
</feature>
<dbReference type="EMBL" id="JALJOS010000005">
    <property type="protein sequence ID" value="KAK9839058.1"/>
    <property type="molecule type" value="Genomic_DNA"/>
</dbReference>
<feature type="compositionally biased region" description="Basic and acidic residues" evidence="5">
    <location>
        <begin position="668"/>
        <end position="677"/>
    </location>
</feature>
<proteinExistence type="inferred from homology"/>
<evidence type="ECO:0000256" key="3">
    <source>
        <dbReference type="ARBA" id="ARBA00023134"/>
    </source>
</evidence>
<dbReference type="PROSITE" id="PS51715">
    <property type="entry name" value="G_GB1_RHD3"/>
    <property type="match status" value="1"/>
</dbReference>
<dbReference type="InterPro" id="IPR030386">
    <property type="entry name" value="G_GB1_RHD3_dom"/>
</dbReference>
<evidence type="ECO:0000313" key="7">
    <source>
        <dbReference type="EMBL" id="KAK9839058.1"/>
    </source>
</evidence>
<keyword evidence="8" id="KW-1185">Reference proteome</keyword>
<feature type="region of interest" description="Disordered" evidence="5">
    <location>
        <begin position="489"/>
        <end position="564"/>
    </location>
</feature>
<feature type="compositionally biased region" description="Basic and acidic residues" evidence="5">
    <location>
        <begin position="515"/>
        <end position="562"/>
    </location>
</feature>
<feature type="compositionally biased region" description="Polar residues" evidence="5">
    <location>
        <begin position="503"/>
        <end position="512"/>
    </location>
</feature>
<dbReference type="Pfam" id="PF02263">
    <property type="entry name" value="GBP"/>
    <property type="match status" value="1"/>
</dbReference>
<feature type="region of interest" description="Disordered" evidence="5">
    <location>
        <begin position="606"/>
        <end position="688"/>
    </location>
</feature>
<dbReference type="GO" id="GO:0003924">
    <property type="term" value="F:GTPase activity"/>
    <property type="evidence" value="ECO:0007669"/>
    <property type="project" value="InterPro"/>
</dbReference>
<keyword evidence="1" id="KW-0547">Nucleotide-binding</keyword>
<reference evidence="7 8" key="1">
    <citation type="journal article" date="2024" name="Nat. Commun.">
        <title>Phylogenomics reveals the evolutionary origins of lichenization in chlorophyte algae.</title>
        <authorList>
            <person name="Puginier C."/>
            <person name="Libourel C."/>
            <person name="Otte J."/>
            <person name="Skaloud P."/>
            <person name="Haon M."/>
            <person name="Grisel S."/>
            <person name="Petersen M."/>
            <person name="Berrin J.G."/>
            <person name="Delaux P.M."/>
            <person name="Dal Grande F."/>
            <person name="Keller J."/>
        </authorList>
    </citation>
    <scope>NUCLEOTIDE SEQUENCE [LARGE SCALE GENOMIC DNA]</scope>
    <source>
        <strain evidence="7 8">SAG 2145</strain>
    </source>
</reference>
<dbReference type="AlphaFoldDB" id="A0AAW1S0B3"/>
<comment type="caution">
    <text evidence="7">The sequence shown here is derived from an EMBL/GenBank/DDBJ whole genome shotgun (WGS) entry which is preliminary data.</text>
</comment>
<dbReference type="Gene3D" id="3.40.50.300">
    <property type="entry name" value="P-loop containing nucleotide triphosphate hydrolases"/>
    <property type="match status" value="1"/>
</dbReference>
<dbReference type="InterPro" id="IPR027417">
    <property type="entry name" value="P-loop_NTPase"/>
</dbReference>
<organism evidence="7 8">
    <name type="scientific">Apatococcus lobatus</name>
    <dbReference type="NCBI Taxonomy" id="904363"/>
    <lineage>
        <taxon>Eukaryota</taxon>
        <taxon>Viridiplantae</taxon>
        <taxon>Chlorophyta</taxon>
        <taxon>core chlorophytes</taxon>
        <taxon>Trebouxiophyceae</taxon>
        <taxon>Chlorellales</taxon>
        <taxon>Chlorellaceae</taxon>
        <taxon>Apatococcus</taxon>
    </lineage>
</organism>
<sequence length="821" mass="90771">MRAIFGSGKPQLATPQRQKAQHASVQGSALELINYDTQTGKFHVGQEALKVLQSTPGPVGVVSVCGRARQGKSYILNQLLGQSSGFQVAPTHRPCTKGLWMWSAPVERTRADGSTYHLVLLDTEGIDAWDQTGQYSTQIFSLAVLLSSLFVYNQMGGIDEAAIDHLSLVTEMTKHIRIKADSADSPEDAELARFTPSFLWLLRDFYLTLEEDGRKLTPREYLEQALKAVEGSGRSVQQKNQIRTSIKSLFPKRDCFALVRPMEDEQQLARLENVATSQLRPQFQKGMEHLTELIFNKAQPKELGSSIITGPMLAALTKAYVDAINHGAVPTISTAWQGVAEAECRRAGDAAEEAYHKAFRRETTADEASMDAEHQRCMNVAMRAFDAVAIGDESVKKANEQRAKDRLTSDFKQFRDGRLAQAALECEKQLNVANTQLMQAASSGLEELLSREAQEWARYRNSVGAGSEKWMRYLEYLHGPFHQMLKTGWSNSQQKSKADTDSLQHQLASASSRAAHAETRASQAEQDRDGLRDAQRMLQHEAAEAAKKVSAMEEQMRHDRSGSQRLQAELDTLRSQKAQADQNLSQSRQDMQTKVRNLEARVQQETAAVAQARQQKSDLESRLHQETERLSSAQRQLKAEQEGRTADAASSSSSSQAAAQQAQAAARTAERQLKDEQASAARQHQAAQQEIAQLRSQITAGEGTSSELQQVRAQASQLREQQGRLQTELDSVQAELAEARSIAQQHHDAGLAANAEAVPMDEGHANGHVSTEDATAKAKKMSIPEIKIWLTENGKEAVVYELGRNKAKKAEYVDAYVSAQV</sequence>
<dbReference type="Pfam" id="PF02841">
    <property type="entry name" value="GBP_C"/>
    <property type="match status" value="1"/>
</dbReference>
<dbReference type="CDD" id="cd01851">
    <property type="entry name" value="GBP"/>
    <property type="match status" value="1"/>
</dbReference>
<protein>
    <recommendedName>
        <fullName evidence="6">GB1/RHD3-type G domain-containing protein</fullName>
    </recommendedName>
</protein>
<dbReference type="InterPro" id="IPR036543">
    <property type="entry name" value="Guanylate-bd_C_sf"/>
</dbReference>